<protein>
    <submittedName>
        <fullName evidence="2">Uncharacterized protein</fullName>
    </submittedName>
</protein>
<gene>
    <name evidence="2" type="ORF">A3G06_02560</name>
</gene>
<evidence type="ECO:0000313" key="2">
    <source>
        <dbReference type="EMBL" id="OGJ03770.1"/>
    </source>
</evidence>
<feature type="transmembrane region" description="Helical" evidence="1">
    <location>
        <begin position="28"/>
        <end position="45"/>
    </location>
</feature>
<accession>A0A1F6YBT3</accession>
<dbReference type="EMBL" id="MFVV01000014">
    <property type="protein sequence ID" value="OGJ03770.1"/>
    <property type="molecule type" value="Genomic_DNA"/>
</dbReference>
<dbReference type="Proteomes" id="UP000176192">
    <property type="component" value="Unassembled WGS sequence"/>
</dbReference>
<reference evidence="2 3" key="1">
    <citation type="journal article" date="2016" name="Nat. Commun.">
        <title>Thousands of microbial genomes shed light on interconnected biogeochemical processes in an aquifer system.</title>
        <authorList>
            <person name="Anantharaman K."/>
            <person name="Brown C.T."/>
            <person name="Hug L.A."/>
            <person name="Sharon I."/>
            <person name="Castelle C.J."/>
            <person name="Probst A.J."/>
            <person name="Thomas B.C."/>
            <person name="Singh A."/>
            <person name="Wilkins M.J."/>
            <person name="Karaoz U."/>
            <person name="Brodie E.L."/>
            <person name="Williams K.H."/>
            <person name="Hubbard S.S."/>
            <person name="Banfield J.F."/>
        </authorList>
    </citation>
    <scope>NUCLEOTIDE SEQUENCE [LARGE SCALE GENOMIC DNA]</scope>
</reference>
<name>A0A1F6YBT3_9BACT</name>
<dbReference type="STRING" id="1801797.A3G06_02560"/>
<evidence type="ECO:0000256" key="1">
    <source>
        <dbReference type="SAM" id="Phobius"/>
    </source>
</evidence>
<dbReference type="AlphaFoldDB" id="A0A1F6YBT3"/>
<keyword evidence="1" id="KW-0472">Membrane</keyword>
<sequence>MSRIKTLFVLGIWIAILPYLGFPSSWKNILITLSGLGLAFLSYLIRREERIVKKEKTFDNFSENGNFKEETSAEEKI</sequence>
<keyword evidence="1" id="KW-0812">Transmembrane</keyword>
<comment type="caution">
    <text evidence="2">The sequence shown here is derived from an EMBL/GenBank/DDBJ whole genome shotgun (WGS) entry which is preliminary data.</text>
</comment>
<feature type="transmembrane region" description="Helical" evidence="1">
    <location>
        <begin position="7"/>
        <end position="22"/>
    </location>
</feature>
<organism evidence="2 3">
    <name type="scientific">Candidatus Nomurabacteria bacterium RIFCSPLOWO2_12_FULL_46_14</name>
    <dbReference type="NCBI Taxonomy" id="1801797"/>
    <lineage>
        <taxon>Bacteria</taxon>
        <taxon>Candidatus Nomuraibacteriota</taxon>
    </lineage>
</organism>
<evidence type="ECO:0000313" key="3">
    <source>
        <dbReference type="Proteomes" id="UP000176192"/>
    </source>
</evidence>
<proteinExistence type="predicted"/>
<keyword evidence="1" id="KW-1133">Transmembrane helix</keyword>